<protein>
    <submittedName>
        <fullName evidence="2">Uncharacterized protein</fullName>
    </submittedName>
</protein>
<reference evidence="2 3" key="1">
    <citation type="journal article" date="2019" name="Commun. Biol.">
        <title>The bagworm genome reveals a unique fibroin gene that provides high tensile strength.</title>
        <authorList>
            <person name="Kono N."/>
            <person name="Nakamura H."/>
            <person name="Ohtoshi R."/>
            <person name="Tomita M."/>
            <person name="Numata K."/>
            <person name="Arakawa K."/>
        </authorList>
    </citation>
    <scope>NUCLEOTIDE SEQUENCE [LARGE SCALE GENOMIC DNA]</scope>
</reference>
<evidence type="ECO:0000313" key="3">
    <source>
        <dbReference type="Proteomes" id="UP000299102"/>
    </source>
</evidence>
<dbReference type="EMBL" id="BGZK01000227">
    <property type="protein sequence ID" value="GBP30001.1"/>
    <property type="molecule type" value="Genomic_DNA"/>
</dbReference>
<comment type="caution">
    <text evidence="2">The sequence shown here is derived from an EMBL/GenBank/DDBJ whole genome shotgun (WGS) entry which is preliminary data.</text>
</comment>
<proteinExistence type="predicted"/>
<feature type="region of interest" description="Disordered" evidence="1">
    <location>
        <begin position="77"/>
        <end position="126"/>
    </location>
</feature>
<organism evidence="2 3">
    <name type="scientific">Eumeta variegata</name>
    <name type="common">Bagworm moth</name>
    <name type="synonym">Eumeta japonica</name>
    <dbReference type="NCBI Taxonomy" id="151549"/>
    <lineage>
        <taxon>Eukaryota</taxon>
        <taxon>Metazoa</taxon>
        <taxon>Ecdysozoa</taxon>
        <taxon>Arthropoda</taxon>
        <taxon>Hexapoda</taxon>
        <taxon>Insecta</taxon>
        <taxon>Pterygota</taxon>
        <taxon>Neoptera</taxon>
        <taxon>Endopterygota</taxon>
        <taxon>Lepidoptera</taxon>
        <taxon>Glossata</taxon>
        <taxon>Ditrysia</taxon>
        <taxon>Tineoidea</taxon>
        <taxon>Psychidae</taxon>
        <taxon>Oiketicinae</taxon>
        <taxon>Eumeta</taxon>
    </lineage>
</organism>
<feature type="region of interest" description="Disordered" evidence="1">
    <location>
        <begin position="148"/>
        <end position="169"/>
    </location>
</feature>
<evidence type="ECO:0000313" key="2">
    <source>
        <dbReference type="EMBL" id="GBP30001.1"/>
    </source>
</evidence>
<sequence length="212" mass="23596">MTIKPKAKSSVTATFGTRPELQLLHDRSHQTLKYTKTKISERVGRSETKQENNSGNAIRAVSFQSVLIPFKSIDSSSDIRTTNARHTSNSRDGRRSRRRRGRGRDAPPDRINRSAGVARRGAQQRNNINKAAYDYFGVHEPAAAGQRPSLAHAGGAGGRRAPSRSRARRSLARAAVPLFKFIDSGHYFDRVHRYRNGGDDTWPIYGENIKSG</sequence>
<dbReference type="AlphaFoldDB" id="A0A4C1UU52"/>
<keyword evidence="3" id="KW-1185">Reference proteome</keyword>
<dbReference type="Proteomes" id="UP000299102">
    <property type="component" value="Unassembled WGS sequence"/>
</dbReference>
<accession>A0A4C1UU52</accession>
<gene>
    <name evidence="2" type="ORF">EVAR_22901_1</name>
</gene>
<feature type="compositionally biased region" description="Basic and acidic residues" evidence="1">
    <location>
        <begin position="103"/>
        <end position="112"/>
    </location>
</feature>
<feature type="compositionally biased region" description="Polar residues" evidence="1">
    <location>
        <begin position="77"/>
        <end position="87"/>
    </location>
</feature>
<evidence type="ECO:0000256" key="1">
    <source>
        <dbReference type="SAM" id="MobiDB-lite"/>
    </source>
</evidence>
<name>A0A4C1UU52_EUMVA</name>